<proteinExistence type="predicted"/>
<dbReference type="Gene3D" id="1.20.1280.140">
    <property type="match status" value="1"/>
</dbReference>
<feature type="signal peptide" evidence="1">
    <location>
        <begin position="1"/>
        <end position="17"/>
    </location>
</feature>
<dbReference type="OrthoDB" id="2422134at2759"/>
<gene>
    <name evidence="2" type="ORF">HRG_06657</name>
</gene>
<organism evidence="2 3">
    <name type="scientific">Hirsutella rhossiliensis</name>
    <dbReference type="NCBI Taxonomy" id="111463"/>
    <lineage>
        <taxon>Eukaryota</taxon>
        <taxon>Fungi</taxon>
        <taxon>Dikarya</taxon>
        <taxon>Ascomycota</taxon>
        <taxon>Pezizomycotina</taxon>
        <taxon>Sordariomycetes</taxon>
        <taxon>Hypocreomycetidae</taxon>
        <taxon>Hypocreales</taxon>
        <taxon>Ophiocordycipitaceae</taxon>
        <taxon>Hirsutella</taxon>
    </lineage>
</organism>
<name>A0A9P8SIF2_9HYPO</name>
<dbReference type="EMBL" id="JAIZPD010000006">
    <property type="protein sequence ID" value="KAH0962555.1"/>
    <property type="molecule type" value="Genomic_DNA"/>
</dbReference>
<dbReference type="GeneID" id="68355786"/>
<evidence type="ECO:0000313" key="3">
    <source>
        <dbReference type="Proteomes" id="UP000824596"/>
    </source>
</evidence>
<reference evidence="2" key="1">
    <citation type="submission" date="2021-09" db="EMBL/GenBank/DDBJ databases">
        <title>A high-quality genome of the endoparasitic fungus Hirsutella rhossiliensis with a comparison of Hirsutella genomes reveals transposable elements contributing to genome size variation.</title>
        <authorList>
            <person name="Lin R."/>
            <person name="Jiao Y."/>
            <person name="Sun X."/>
            <person name="Ling J."/>
            <person name="Xie B."/>
            <person name="Cheng X."/>
        </authorList>
    </citation>
    <scope>NUCLEOTIDE SEQUENCE</scope>
    <source>
        <strain evidence="2">HR02</strain>
    </source>
</reference>
<keyword evidence="3" id="KW-1185">Reference proteome</keyword>
<dbReference type="AlphaFoldDB" id="A0A9P8SIF2"/>
<evidence type="ECO:0000256" key="1">
    <source>
        <dbReference type="SAM" id="SignalP"/>
    </source>
</evidence>
<protein>
    <submittedName>
        <fullName evidence="2">Hydrophobic surface binding protein A domain-containing protein</fullName>
    </submittedName>
</protein>
<accession>A0A9P8SIF2</accession>
<dbReference type="RefSeq" id="XP_044720068.1">
    <property type="nucleotide sequence ID" value="XM_044865128.1"/>
</dbReference>
<sequence length="170" mass="18286">MQLKLLCFISLVASTLAADDYIVTSLNGISQSVRGVDKGLINWKGDYTGILRLIEQSRGVVTAVVAVVAPRTYNPPTDDILQMRQNASQSLAADVDVAINSGIAAKPKVDKLIIPIKPAILVVLKSSQAGFSALSKIYLADVPAEKKNASQAFFNKINDSLENCYKAYQS</sequence>
<comment type="caution">
    <text evidence="2">The sequence shown here is derived from an EMBL/GenBank/DDBJ whole genome shotgun (WGS) entry which is preliminary data.</text>
</comment>
<feature type="chain" id="PRO_5040278762" evidence="1">
    <location>
        <begin position="18"/>
        <end position="170"/>
    </location>
</feature>
<evidence type="ECO:0000313" key="2">
    <source>
        <dbReference type="EMBL" id="KAH0962555.1"/>
    </source>
</evidence>
<dbReference type="Proteomes" id="UP000824596">
    <property type="component" value="Unassembled WGS sequence"/>
</dbReference>
<keyword evidence="1" id="KW-0732">Signal</keyword>